<reference evidence="6" key="1">
    <citation type="submission" date="2011-06" db="EMBL/GenBank/DDBJ databases">
        <title>The complete genome of chromosome of Runella slithyformis DSM 19594.</title>
        <authorList>
            <consortium name="US DOE Joint Genome Institute (JGI-PGF)"/>
            <person name="Lucas S."/>
            <person name="Han J."/>
            <person name="Lapidus A."/>
            <person name="Bruce D."/>
            <person name="Goodwin L."/>
            <person name="Pitluck S."/>
            <person name="Peters L."/>
            <person name="Kyrpides N."/>
            <person name="Mavromatis K."/>
            <person name="Ivanova N."/>
            <person name="Ovchinnikova G."/>
            <person name="Zhang X."/>
            <person name="Misra M."/>
            <person name="Detter J.C."/>
            <person name="Tapia R."/>
            <person name="Han C."/>
            <person name="Land M."/>
            <person name="Hauser L."/>
            <person name="Markowitz V."/>
            <person name="Cheng J.-F."/>
            <person name="Hugenholtz P."/>
            <person name="Woyke T."/>
            <person name="Wu D."/>
            <person name="Tindall B."/>
            <person name="Faehrich R."/>
            <person name="Brambilla E."/>
            <person name="Klenk H.-P."/>
            <person name="Eisen J.A."/>
        </authorList>
    </citation>
    <scope>NUCLEOTIDE SEQUENCE [LARGE SCALE GENOMIC DNA]</scope>
    <source>
        <strain evidence="6">ATCC 29530 / DSM 19594 / LMG 11500 / NCIMB 11436 / LSU 4</strain>
    </source>
</reference>
<dbReference type="Gene3D" id="2.40.420.20">
    <property type="match status" value="1"/>
</dbReference>
<dbReference type="PANTHER" id="PTHR30469">
    <property type="entry name" value="MULTIDRUG RESISTANCE PROTEIN MDTA"/>
    <property type="match status" value="1"/>
</dbReference>
<dbReference type="GO" id="GO:1990281">
    <property type="term" value="C:efflux pump complex"/>
    <property type="evidence" value="ECO:0007669"/>
    <property type="project" value="TreeGrafter"/>
</dbReference>
<gene>
    <name evidence="5" type="ordered locus">Runsl_0697</name>
</gene>
<dbReference type="Gene3D" id="2.40.50.100">
    <property type="match status" value="1"/>
</dbReference>
<evidence type="ECO:0000259" key="4">
    <source>
        <dbReference type="Pfam" id="PF25989"/>
    </source>
</evidence>
<dbReference type="KEGG" id="rsi:Runsl_0697"/>
<dbReference type="EMBL" id="CP002859">
    <property type="protein sequence ID" value="AEI47139.1"/>
    <property type="molecule type" value="Genomic_DNA"/>
</dbReference>
<evidence type="ECO:0000259" key="3">
    <source>
        <dbReference type="Pfam" id="PF25954"/>
    </source>
</evidence>
<accession>A0A7U4E4C1</accession>
<comment type="similarity">
    <text evidence="1">Belongs to the membrane fusion protein (MFP) (TC 8.A.1) family.</text>
</comment>
<name>A0A7U4E4C1_RUNSL</name>
<organism evidence="5 6">
    <name type="scientific">Runella slithyformis (strain ATCC 29530 / DSM 19594 / LMG 11500 / NCIMB 11436 / LSU 4)</name>
    <dbReference type="NCBI Taxonomy" id="761193"/>
    <lineage>
        <taxon>Bacteria</taxon>
        <taxon>Pseudomonadati</taxon>
        <taxon>Bacteroidota</taxon>
        <taxon>Cytophagia</taxon>
        <taxon>Cytophagales</taxon>
        <taxon>Spirosomataceae</taxon>
        <taxon>Runella</taxon>
    </lineage>
</organism>
<dbReference type="Proteomes" id="UP000000493">
    <property type="component" value="Chromosome"/>
</dbReference>
<feature type="domain" description="CusB-like beta-barrel" evidence="3">
    <location>
        <begin position="206"/>
        <end position="276"/>
    </location>
</feature>
<dbReference type="Gene3D" id="2.40.30.170">
    <property type="match status" value="1"/>
</dbReference>
<dbReference type="GO" id="GO:0015562">
    <property type="term" value="F:efflux transmembrane transporter activity"/>
    <property type="evidence" value="ECO:0007669"/>
    <property type="project" value="TreeGrafter"/>
</dbReference>
<dbReference type="Pfam" id="PF25917">
    <property type="entry name" value="BSH_RND"/>
    <property type="match status" value="1"/>
</dbReference>
<dbReference type="PROSITE" id="PS51257">
    <property type="entry name" value="PROKAR_LIPOPROTEIN"/>
    <property type="match status" value="1"/>
</dbReference>
<dbReference type="InterPro" id="IPR058637">
    <property type="entry name" value="YknX-like_C"/>
</dbReference>
<dbReference type="Pfam" id="PF25954">
    <property type="entry name" value="Beta-barrel_RND_2"/>
    <property type="match status" value="1"/>
</dbReference>
<dbReference type="SUPFAM" id="SSF111369">
    <property type="entry name" value="HlyD-like secretion proteins"/>
    <property type="match status" value="1"/>
</dbReference>
<evidence type="ECO:0000313" key="6">
    <source>
        <dbReference type="Proteomes" id="UP000000493"/>
    </source>
</evidence>
<dbReference type="InterPro" id="IPR006143">
    <property type="entry name" value="RND_pump_MFP"/>
</dbReference>
<feature type="domain" description="Multidrug resistance protein MdtA-like barrel-sandwich hybrid" evidence="2">
    <location>
        <begin position="73"/>
        <end position="191"/>
    </location>
</feature>
<dbReference type="InterPro" id="IPR058625">
    <property type="entry name" value="MdtA-like_BSH"/>
</dbReference>
<evidence type="ECO:0000259" key="2">
    <source>
        <dbReference type="Pfam" id="PF25917"/>
    </source>
</evidence>
<dbReference type="AlphaFoldDB" id="A0A7U4E4C1"/>
<evidence type="ECO:0000256" key="1">
    <source>
        <dbReference type="ARBA" id="ARBA00009477"/>
    </source>
</evidence>
<feature type="domain" description="YknX-like C-terminal permuted SH3-like" evidence="4">
    <location>
        <begin position="283"/>
        <end position="340"/>
    </location>
</feature>
<dbReference type="Gene3D" id="1.10.287.470">
    <property type="entry name" value="Helix hairpin bin"/>
    <property type="match status" value="1"/>
</dbReference>
<dbReference type="InterPro" id="IPR058792">
    <property type="entry name" value="Beta-barrel_RND_2"/>
</dbReference>
<dbReference type="Pfam" id="PF25989">
    <property type="entry name" value="YknX_C"/>
    <property type="match status" value="1"/>
</dbReference>
<evidence type="ECO:0000313" key="5">
    <source>
        <dbReference type="EMBL" id="AEI47139.1"/>
    </source>
</evidence>
<protein>
    <submittedName>
        <fullName evidence="5">Efflux transporter, RND family, MFP subunit</fullName>
    </submittedName>
</protein>
<sequence length="356" mass="38580">MNCPKRIPSAYKIPLYTILFCLTFAACKEKKDKPKGGDEKKDRPTIVDVMVAAPQPITNVIEANGTIIPGEFTELRPEVSGRLTYLNVPEGKSVAQGTVLARINSADLEAQVQRTKVQLETATKTEERLKQLLDVNGINQSDYDAALNTVNTLKADVAYTQTLIDKTVVRAPFTGTVGLRQVSPGAYVTPASILATMQQLGKMKIDFTLPEENSDLIRIGSVVKVKLEGRDTTMRKATVIALEPQANRLTRNLMVRAVLDDARVNPGAFAKVIISSGNNKKAILIPTNAIIPDDKNNQVIIVKEGKATFVNVQTGTRTANNVEITQGISEGDSVVVTGVLFAKPGSTLKVRKAAKR</sequence>
<proteinExistence type="inferred from homology"/>
<dbReference type="NCBIfam" id="TIGR01730">
    <property type="entry name" value="RND_mfp"/>
    <property type="match status" value="1"/>
</dbReference>
<keyword evidence="6" id="KW-1185">Reference proteome</keyword>
<dbReference type="PANTHER" id="PTHR30469:SF36">
    <property type="entry name" value="BLL3903 PROTEIN"/>
    <property type="match status" value="1"/>
</dbReference>
<reference evidence="5 6" key="2">
    <citation type="journal article" date="2012" name="Stand. Genomic Sci.">
        <title>Complete genome sequence of the aquatic bacterium Runella slithyformis type strain (LSU 4(T)).</title>
        <authorList>
            <person name="Copeland A."/>
            <person name="Zhang X."/>
            <person name="Misra M."/>
            <person name="Lapidus A."/>
            <person name="Nolan M."/>
            <person name="Lucas S."/>
            <person name="Deshpande S."/>
            <person name="Cheng J.F."/>
            <person name="Tapia R."/>
            <person name="Goodwin L.A."/>
            <person name="Pitluck S."/>
            <person name="Liolios K."/>
            <person name="Pagani I."/>
            <person name="Ivanova N."/>
            <person name="Mikhailova N."/>
            <person name="Pati A."/>
            <person name="Chen A."/>
            <person name="Palaniappan K."/>
            <person name="Land M."/>
            <person name="Hauser L."/>
            <person name="Pan C."/>
            <person name="Jeffries C.D."/>
            <person name="Detter J.C."/>
            <person name="Brambilla E.M."/>
            <person name="Rohde M."/>
            <person name="Djao O.D."/>
            <person name="Goker M."/>
            <person name="Sikorski J."/>
            <person name="Tindall B.J."/>
            <person name="Woyke T."/>
            <person name="Bristow J."/>
            <person name="Eisen J.A."/>
            <person name="Markowitz V."/>
            <person name="Hugenholtz P."/>
            <person name="Kyrpides N.C."/>
            <person name="Klenk H.P."/>
            <person name="Mavromatis K."/>
        </authorList>
    </citation>
    <scope>NUCLEOTIDE SEQUENCE [LARGE SCALE GENOMIC DNA]</scope>
    <source>
        <strain evidence="6">ATCC 29530 / DSM 19594 / LMG 11500 / NCIMB 11436 / LSU 4</strain>
    </source>
</reference>